<dbReference type="GO" id="GO:0032298">
    <property type="term" value="P:positive regulation of DNA-templated DNA replication initiation"/>
    <property type="evidence" value="ECO:0007669"/>
    <property type="project" value="TreeGrafter"/>
</dbReference>
<gene>
    <name evidence="1" type="ORF">GIW81_06445</name>
</gene>
<dbReference type="AlphaFoldDB" id="A0A6I3KGC2"/>
<sequence length="158" mass="17376">MTPEQATPTSTEVLFYHLEQQTLEKVLPTLVEKTLERGWRAVVQAGSQERLAAIDLALWTYREDSFLAHGAAKEGYSADQPVYLTTTGETPNGAGVRFLVDGAEAESFTGFVRIVYLFDGNDTDAVKVARAQWTAAKSAGCPVTYWQQSAAGKWERKA</sequence>
<dbReference type="PANTHER" id="PTHR38767:SF1">
    <property type="entry name" value="DNA POLYMERASE III SUBUNIT CHI"/>
    <property type="match status" value="1"/>
</dbReference>
<dbReference type="GO" id="GO:0006260">
    <property type="term" value="P:DNA replication"/>
    <property type="evidence" value="ECO:0007669"/>
    <property type="project" value="InterPro"/>
</dbReference>
<dbReference type="InterPro" id="IPR036768">
    <property type="entry name" value="PolIII_chi_sf"/>
</dbReference>
<comment type="caution">
    <text evidence="1">The sequence shown here is derived from an EMBL/GenBank/DDBJ whole genome shotgun (WGS) entry which is preliminary data.</text>
</comment>
<dbReference type="PANTHER" id="PTHR38767">
    <property type="entry name" value="DNA POLYMERASE III SUBUNIT CHI"/>
    <property type="match status" value="1"/>
</dbReference>
<dbReference type="Pfam" id="PF04364">
    <property type="entry name" value="DNA_pol3_chi"/>
    <property type="match status" value="1"/>
</dbReference>
<organism evidence="1 2">
    <name type="scientific">Hyphomicrobium album</name>
    <dbReference type="NCBI Taxonomy" id="2665159"/>
    <lineage>
        <taxon>Bacteria</taxon>
        <taxon>Pseudomonadati</taxon>
        <taxon>Pseudomonadota</taxon>
        <taxon>Alphaproteobacteria</taxon>
        <taxon>Hyphomicrobiales</taxon>
        <taxon>Hyphomicrobiaceae</taxon>
        <taxon>Hyphomicrobium</taxon>
    </lineage>
</organism>
<dbReference type="Gene3D" id="3.40.50.10110">
    <property type="entry name" value="DNA polymerase III subunit chi"/>
    <property type="match status" value="1"/>
</dbReference>
<dbReference type="NCBIfam" id="NF004347">
    <property type="entry name" value="PRK05728.1-4"/>
    <property type="match status" value="1"/>
</dbReference>
<dbReference type="GO" id="GO:0003887">
    <property type="term" value="F:DNA-directed DNA polymerase activity"/>
    <property type="evidence" value="ECO:0007669"/>
    <property type="project" value="InterPro"/>
</dbReference>
<evidence type="ECO:0000313" key="2">
    <source>
        <dbReference type="Proteomes" id="UP000440694"/>
    </source>
</evidence>
<dbReference type="Proteomes" id="UP000440694">
    <property type="component" value="Unassembled WGS sequence"/>
</dbReference>
<proteinExistence type="predicted"/>
<protein>
    <submittedName>
        <fullName evidence="1">DNA polymerase III subunit chi</fullName>
    </submittedName>
</protein>
<dbReference type="SUPFAM" id="SSF102400">
    <property type="entry name" value="DNA polymerase III chi subunit"/>
    <property type="match status" value="1"/>
</dbReference>
<dbReference type="GO" id="GO:0003677">
    <property type="term" value="F:DNA binding"/>
    <property type="evidence" value="ECO:0007669"/>
    <property type="project" value="InterPro"/>
</dbReference>
<reference evidence="1 2" key="1">
    <citation type="submission" date="2019-11" db="EMBL/GenBank/DDBJ databases">
        <title>Identification of a novel strain.</title>
        <authorList>
            <person name="Xu Q."/>
            <person name="Wang G."/>
        </authorList>
    </citation>
    <scope>NUCLEOTIDE SEQUENCE [LARGE SCALE GENOMIC DNA]</scope>
    <source>
        <strain evidence="2">xq</strain>
    </source>
</reference>
<accession>A0A6I3KGC2</accession>
<evidence type="ECO:0000313" key="1">
    <source>
        <dbReference type="EMBL" id="MTD93974.1"/>
    </source>
</evidence>
<keyword evidence="2" id="KW-1185">Reference proteome</keyword>
<dbReference type="EMBL" id="WMBQ01000001">
    <property type="protein sequence ID" value="MTD93974.1"/>
    <property type="molecule type" value="Genomic_DNA"/>
</dbReference>
<dbReference type="InterPro" id="IPR007459">
    <property type="entry name" value="DNA_pol3_chi"/>
</dbReference>
<name>A0A6I3KGC2_9HYPH</name>
<dbReference type="RefSeq" id="WP_154738463.1">
    <property type="nucleotide sequence ID" value="NZ_WMBQ01000001.1"/>
</dbReference>